<dbReference type="Proteomes" id="UP000006062">
    <property type="component" value="Chromosome"/>
</dbReference>
<dbReference type="RefSeq" id="WP_014776848.1">
    <property type="nucleotide sequence ID" value="NC_018012.1"/>
</dbReference>
<dbReference type="HOGENOM" id="CLU_1282727_0_0_6"/>
<protein>
    <submittedName>
        <fullName evidence="1">Uncharacterized protein</fullName>
    </submittedName>
</protein>
<dbReference type="EMBL" id="CP003154">
    <property type="protein sequence ID" value="AFL72340.1"/>
    <property type="molecule type" value="Genomic_DNA"/>
</dbReference>
<sequence length="215" mass="24254">MTPEEFIANWKGNRLNERAGAQQNFSDLCELLSVEKPRDPDNSRLHERWALQMGSSLEDRLRYTSSSTFRTFPFPEGLTPANTNQGTETLESGAVIPTVDTERRPHAQAIAEAAHRLNALRENWLNPPEWIERIPEVVPGYPERIVPKTEHAAELKKRTLTNLYNTPPAWLVNHHQALDTAVANAYGWSDDTPALSDAEILRRLLALNLARIGSD</sequence>
<dbReference type="AlphaFoldDB" id="I3Y5S2"/>
<dbReference type="STRING" id="765911.Thivi_0271"/>
<dbReference type="eggNOG" id="COG1002">
    <property type="taxonomic scope" value="Bacteria"/>
</dbReference>
<gene>
    <name evidence="1" type="ordered locus">Thivi_0271</name>
</gene>
<dbReference type="REBASE" id="49009">
    <property type="entry name" value="Tvi198ORF271P"/>
</dbReference>
<evidence type="ECO:0000313" key="1">
    <source>
        <dbReference type="EMBL" id="AFL72340.1"/>
    </source>
</evidence>
<dbReference type="KEGG" id="tvi:Thivi_0271"/>
<reference evidence="1 2" key="1">
    <citation type="submission" date="2012-06" db="EMBL/GenBank/DDBJ databases">
        <title>Complete sequence of Thiocystis violascens DSM 198.</title>
        <authorList>
            <consortium name="US DOE Joint Genome Institute"/>
            <person name="Lucas S."/>
            <person name="Han J."/>
            <person name="Lapidus A."/>
            <person name="Cheng J.-F."/>
            <person name="Goodwin L."/>
            <person name="Pitluck S."/>
            <person name="Peters L."/>
            <person name="Ovchinnikova G."/>
            <person name="Teshima H."/>
            <person name="Detter J.C."/>
            <person name="Han C."/>
            <person name="Tapia R."/>
            <person name="Land M."/>
            <person name="Hauser L."/>
            <person name="Kyrpides N."/>
            <person name="Ivanova N."/>
            <person name="Pagani I."/>
            <person name="Vogl K."/>
            <person name="Liu Z."/>
            <person name="Frigaard N.-U."/>
            <person name="Bryant D."/>
            <person name="Woyke T."/>
        </authorList>
    </citation>
    <scope>NUCLEOTIDE SEQUENCE [LARGE SCALE GENOMIC DNA]</scope>
    <source>
        <strain evidence="2">ATCC 17096 / DSM 198 / 6111</strain>
    </source>
</reference>
<evidence type="ECO:0000313" key="2">
    <source>
        <dbReference type="Proteomes" id="UP000006062"/>
    </source>
</evidence>
<keyword evidence="2" id="KW-1185">Reference proteome</keyword>
<organism evidence="1 2">
    <name type="scientific">Thiocystis violascens (strain ATCC 17096 / DSM 198 / 6111)</name>
    <name type="common">Chromatium violascens</name>
    <dbReference type="NCBI Taxonomy" id="765911"/>
    <lineage>
        <taxon>Bacteria</taxon>
        <taxon>Pseudomonadati</taxon>
        <taxon>Pseudomonadota</taxon>
        <taxon>Gammaproteobacteria</taxon>
        <taxon>Chromatiales</taxon>
        <taxon>Chromatiaceae</taxon>
        <taxon>Thiocystis</taxon>
    </lineage>
</organism>
<accession>I3Y5S2</accession>
<name>I3Y5S2_THIV6</name>
<proteinExistence type="predicted"/>